<reference evidence="2 3" key="1">
    <citation type="journal article" date="2020" name="Genomics">
        <title>Complete, high-quality genomes from long-read metagenomic sequencing of two wolf lichen thalli reveals enigmatic genome architecture.</title>
        <authorList>
            <person name="McKenzie S.K."/>
            <person name="Walston R.F."/>
            <person name="Allen J.L."/>
        </authorList>
    </citation>
    <scope>NUCLEOTIDE SEQUENCE [LARGE SCALE GENOMIC DNA]</scope>
    <source>
        <strain evidence="2">WasteWater2</strain>
    </source>
</reference>
<name>A0A8H6G3E8_9LECA</name>
<dbReference type="Proteomes" id="UP000578531">
    <property type="component" value="Unassembled WGS sequence"/>
</dbReference>
<comment type="caution">
    <text evidence="2">The sequence shown here is derived from an EMBL/GenBank/DDBJ whole genome shotgun (WGS) entry which is preliminary data.</text>
</comment>
<keyword evidence="1" id="KW-0812">Transmembrane</keyword>
<evidence type="ECO:0000313" key="3">
    <source>
        <dbReference type="Proteomes" id="UP000578531"/>
    </source>
</evidence>
<dbReference type="GeneID" id="59284052"/>
<keyword evidence="3" id="KW-1185">Reference proteome</keyword>
<evidence type="ECO:0000313" key="2">
    <source>
        <dbReference type="EMBL" id="KAF6239832.1"/>
    </source>
</evidence>
<dbReference type="OrthoDB" id="3166386at2759"/>
<evidence type="ECO:0000256" key="1">
    <source>
        <dbReference type="SAM" id="Phobius"/>
    </source>
</evidence>
<dbReference type="EMBL" id="JACCJC010000005">
    <property type="protein sequence ID" value="KAF6239832.1"/>
    <property type="molecule type" value="Genomic_DNA"/>
</dbReference>
<sequence length="93" mass="10415">MITYIGIPLAVLGVLPILHTTINSLVTIHKVKQSLRHNGLFEATTRSGLMSGIMEVTLPILSITPLDREEDAEYWKLNRRPSTLKGATWTIFN</sequence>
<dbReference type="AlphaFoldDB" id="A0A8H6G3E8"/>
<proteinExistence type="predicted"/>
<keyword evidence="1" id="KW-1133">Transmembrane helix</keyword>
<organism evidence="2 3">
    <name type="scientific">Letharia columbiana</name>
    <dbReference type="NCBI Taxonomy" id="112416"/>
    <lineage>
        <taxon>Eukaryota</taxon>
        <taxon>Fungi</taxon>
        <taxon>Dikarya</taxon>
        <taxon>Ascomycota</taxon>
        <taxon>Pezizomycotina</taxon>
        <taxon>Lecanoromycetes</taxon>
        <taxon>OSLEUM clade</taxon>
        <taxon>Lecanoromycetidae</taxon>
        <taxon>Lecanorales</taxon>
        <taxon>Lecanorineae</taxon>
        <taxon>Parmeliaceae</taxon>
        <taxon>Letharia</taxon>
    </lineage>
</organism>
<keyword evidence="1" id="KW-0472">Membrane</keyword>
<gene>
    <name evidence="2" type="ORF">HO173_002378</name>
</gene>
<feature type="transmembrane region" description="Helical" evidence="1">
    <location>
        <begin position="6"/>
        <end position="26"/>
    </location>
</feature>
<protein>
    <submittedName>
        <fullName evidence="2">Uncharacterized protein</fullName>
    </submittedName>
</protein>
<dbReference type="RefSeq" id="XP_037169107.1">
    <property type="nucleotide sequence ID" value="XM_037304312.1"/>
</dbReference>
<accession>A0A8H6G3E8</accession>